<keyword evidence="3" id="KW-0564">Palmitate</keyword>
<name>A0A844LXG0_9GAMM</name>
<keyword evidence="4" id="KW-0449">Lipoprotein</keyword>
<evidence type="ECO:0000256" key="5">
    <source>
        <dbReference type="SAM" id="SignalP"/>
    </source>
</evidence>
<organism evidence="7 8">
    <name type="scientific">Psychrobacter sanguinis</name>
    <dbReference type="NCBI Taxonomy" id="861445"/>
    <lineage>
        <taxon>Bacteria</taxon>
        <taxon>Pseudomonadati</taxon>
        <taxon>Pseudomonadota</taxon>
        <taxon>Gammaproteobacteria</taxon>
        <taxon>Moraxellales</taxon>
        <taxon>Moraxellaceae</taxon>
        <taxon>Psychrobacter</taxon>
    </lineage>
</organism>
<dbReference type="Gene3D" id="2.40.128.200">
    <property type="match status" value="1"/>
</dbReference>
<dbReference type="PROSITE" id="PS51257">
    <property type="entry name" value="PROKAR_LIPOPROTEIN"/>
    <property type="match status" value="1"/>
</dbReference>
<dbReference type="OrthoDB" id="6647442at2"/>
<accession>A0A844LXG0</accession>
<protein>
    <recommendedName>
        <fullName evidence="6">C-type lysozyme inhibitor domain-containing protein</fullName>
    </recommendedName>
</protein>
<sequence length="129" mass="14270">MKKLLTLLPLSLVMAACATSPTTTTTTQQTTNKAYDRMAPEQFVCEDNATVQAKYSMDGEQAMINASLPKANWNNQTLTMNIATSGSGARYVNSDSPNVTYDWHTKADYGIMSLKWADGNEYAVQCERR</sequence>
<dbReference type="SUPFAM" id="SSF141488">
    <property type="entry name" value="YdhA-like"/>
    <property type="match status" value="1"/>
</dbReference>
<feature type="signal peptide" evidence="5">
    <location>
        <begin position="1"/>
        <end position="18"/>
    </location>
</feature>
<evidence type="ECO:0000256" key="3">
    <source>
        <dbReference type="ARBA" id="ARBA00023139"/>
    </source>
</evidence>
<dbReference type="RefSeq" id="WP_011959659.1">
    <property type="nucleotide sequence ID" value="NZ_WFKQ01000001.1"/>
</dbReference>
<feature type="chain" id="PRO_5032320657" description="C-type lysozyme inhibitor domain-containing protein" evidence="5">
    <location>
        <begin position="19"/>
        <end position="129"/>
    </location>
</feature>
<evidence type="ECO:0000313" key="8">
    <source>
        <dbReference type="Proteomes" id="UP000442109"/>
    </source>
</evidence>
<evidence type="ECO:0000256" key="2">
    <source>
        <dbReference type="ARBA" id="ARBA00023136"/>
    </source>
</evidence>
<reference evidence="7 8" key="1">
    <citation type="journal article" date="2019" name="PLoS ONE">
        <title>Pup mortality in New Zealand sea lions (Phocarctos hookeri) at Enderby Island, Auckland Islands, 2013-18.</title>
        <authorList>
            <person name="Michael S.A."/>
            <person name="Hayman D.T.S."/>
            <person name="Gray R."/>
            <person name="Zhang J."/>
            <person name="Rogers L."/>
            <person name="Roe W.D."/>
        </authorList>
    </citation>
    <scope>NUCLEOTIDE SEQUENCE [LARGE SCALE GENOMIC DNA]</scope>
    <source>
        <strain evidence="7 8">SM868</strain>
    </source>
</reference>
<dbReference type="InterPro" id="IPR018660">
    <property type="entry name" value="MliC"/>
</dbReference>
<dbReference type="AlphaFoldDB" id="A0A844LXG0"/>
<keyword evidence="8" id="KW-1185">Reference proteome</keyword>
<keyword evidence="2" id="KW-0472">Membrane</keyword>
<evidence type="ECO:0000256" key="1">
    <source>
        <dbReference type="ARBA" id="ARBA00022729"/>
    </source>
</evidence>
<dbReference type="EMBL" id="WFKQ01000001">
    <property type="protein sequence ID" value="MUG31459.1"/>
    <property type="molecule type" value="Genomic_DNA"/>
</dbReference>
<keyword evidence="1 5" id="KW-0732">Signal</keyword>
<gene>
    <name evidence="7" type="ORF">GB996_01460</name>
</gene>
<feature type="domain" description="C-type lysozyme inhibitor" evidence="6">
    <location>
        <begin position="43"/>
        <end position="118"/>
    </location>
</feature>
<comment type="caution">
    <text evidence="7">The sequence shown here is derived from an EMBL/GenBank/DDBJ whole genome shotgun (WGS) entry which is preliminary data.</text>
</comment>
<dbReference type="Pfam" id="PF09864">
    <property type="entry name" value="MliC"/>
    <property type="match status" value="1"/>
</dbReference>
<proteinExistence type="predicted"/>
<evidence type="ECO:0000256" key="4">
    <source>
        <dbReference type="ARBA" id="ARBA00023288"/>
    </source>
</evidence>
<dbReference type="Proteomes" id="UP000442109">
    <property type="component" value="Unassembled WGS sequence"/>
</dbReference>
<dbReference type="InterPro" id="IPR036328">
    <property type="entry name" value="MliC_sf"/>
</dbReference>
<evidence type="ECO:0000313" key="7">
    <source>
        <dbReference type="EMBL" id="MUG31459.1"/>
    </source>
</evidence>
<evidence type="ECO:0000259" key="6">
    <source>
        <dbReference type="Pfam" id="PF09864"/>
    </source>
</evidence>